<evidence type="ECO:0000313" key="1">
    <source>
        <dbReference type="EMBL" id="PHH66143.1"/>
    </source>
</evidence>
<accession>A0A2C5YEV6</accession>
<reference evidence="1 2" key="1">
    <citation type="submission" date="2017-06" db="EMBL/GenBank/DDBJ databases">
        <title>Ant-infecting Ophiocordyceps genomes reveal a high diversity of potential behavioral manipulation genes and a possible major role for enterotoxins.</title>
        <authorList>
            <person name="De Bekker C."/>
            <person name="Evans H.C."/>
            <person name="Brachmann A."/>
            <person name="Hughes D.P."/>
        </authorList>
    </citation>
    <scope>NUCLEOTIDE SEQUENCE [LARGE SCALE GENOMIC DNA]</scope>
    <source>
        <strain evidence="1 2">Map64</strain>
    </source>
</reference>
<organism evidence="1 2">
    <name type="scientific">Ophiocordyceps australis</name>
    <dbReference type="NCBI Taxonomy" id="1399860"/>
    <lineage>
        <taxon>Eukaryota</taxon>
        <taxon>Fungi</taxon>
        <taxon>Dikarya</taxon>
        <taxon>Ascomycota</taxon>
        <taxon>Pezizomycotina</taxon>
        <taxon>Sordariomycetes</taxon>
        <taxon>Hypocreomycetidae</taxon>
        <taxon>Hypocreales</taxon>
        <taxon>Ophiocordycipitaceae</taxon>
        <taxon>Ophiocordyceps</taxon>
    </lineage>
</organism>
<protein>
    <submittedName>
        <fullName evidence="1">Uncharacterized protein</fullName>
    </submittedName>
</protein>
<comment type="caution">
    <text evidence="1">The sequence shown here is derived from an EMBL/GenBank/DDBJ whole genome shotgun (WGS) entry which is preliminary data.</text>
</comment>
<dbReference type="Proteomes" id="UP000226192">
    <property type="component" value="Unassembled WGS sequence"/>
</dbReference>
<evidence type="ECO:0000313" key="2">
    <source>
        <dbReference type="Proteomes" id="UP000226192"/>
    </source>
</evidence>
<proteinExistence type="predicted"/>
<dbReference type="EMBL" id="NJET01000010">
    <property type="protein sequence ID" value="PHH66143.1"/>
    <property type="molecule type" value="Genomic_DNA"/>
</dbReference>
<keyword evidence="2" id="KW-1185">Reference proteome</keyword>
<name>A0A2C5YEV6_9HYPO</name>
<sequence>MLLVRLPTPPRLAQSHVCGKDVWQKAKARRRNTVRTPNAHDVLRVPGMATGGRLAAASRHQAWHYAAPVLLSPRRRRSACGNGASTSKAGAMNGLRHGLFRFADPLLACRGVFLGPKQRDSCPSWHMT</sequence>
<dbReference type="AlphaFoldDB" id="A0A2C5YEV6"/>
<gene>
    <name evidence="1" type="ORF">CDD81_206</name>
</gene>